<gene>
    <name evidence="12" type="primary">TRDV1</name>
</gene>
<evidence type="ECO:0000256" key="2">
    <source>
        <dbReference type="ARBA" id="ARBA00022475"/>
    </source>
</evidence>
<evidence type="ECO:0000256" key="1">
    <source>
        <dbReference type="ARBA" id="ARBA00004236"/>
    </source>
</evidence>
<keyword evidence="2" id="KW-1003">Cell membrane</keyword>
<keyword evidence="7" id="KW-1015">Disulfide bond</keyword>
<keyword evidence="5" id="KW-1064">Adaptive immunity</keyword>
<dbReference type="Ensembl" id="ENSPSMT00000020606.1">
    <property type="protein sequence ID" value="ENSPSMP00000017733.1"/>
    <property type="gene ID" value="ENSPSMG00000012617.1"/>
</dbReference>
<dbReference type="GeneTree" id="ENSGT00940000161790"/>
<sequence>AQKVTQAQTAVSMTVGVTVTLNCQYETTWSSYYIYWYKQLPSKEMIFLLRLDSGSSNARNGRYSVHFGKEAKSIDLTISALRLEDSAKYFYLLGGEEF</sequence>
<evidence type="ECO:0000256" key="10">
    <source>
        <dbReference type="ARBA" id="ARBA00043266"/>
    </source>
</evidence>
<dbReference type="PANTHER" id="PTHR19367:SF45">
    <property type="entry name" value="IG-LIKE DOMAIN-CONTAINING PROTEIN"/>
    <property type="match status" value="1"/>
</dbReference>
<keyword evidence="6" id="KW-0472">Membrane</keyword>
<dbReference type="InterPro" id="IPR036179">
    <property type="entry name" value="Ig-like_dom_sf"/>
</dbReference>
<dbReference type="PROSITE" id="PS50835">
    <property type="entry name" value="IG_LIKE"/>
    <property type="match status" value="1"/>
</dbReference>
<keyword evidence="10" id="KW-1279">T cell receptor</keyword>
<dbReference type="InterPro" id="IPR013106">
    <property type="entry name" value="Ig_V-set"/>
</dbReference>
<dbReference type="InterPro" id="IPR007110">
    <property type="entry name" value="Ig-like_dom"/>
</dbReference>
<keyword evidence="8" id="KW-0675">Receptor</keyword>
<organism evidence="12 13">
    <name type="scientific">Prolemur simus</name>
    <name type="common">Greater bamboo lemur</name>
    <name type="synonym">Hapalemur simus</name>
    <dbReference type="NCBI Taxonomy" id="1328070"/>
    <lineage>
        <taxon>Eukaryota</taxon>
        <taxon>Metazoa</taxon>
        <taxon>Chordata</taxon>
        <taxon>Craniata</taxon>
        <taxon>Vertebrata</taxon>
        <taxon>Euteleostomi</taxon>
        <taxon>Mammalia</taxon>
        <taxon>Eutheria</taxon>
        <taxon>Euarchontoglires</taxon>
        <taxon>Primates</taxon>
        <taxon>Strepsirrhini</taxon>
        <taxon>Lemuriformes</taxon>
        <taxon>Lemuridae</taxon>
        <taxon>Prolemur</taxon>
    </lineage>
</organism>
<dbReference type="Proteomes" id="UP000694414">
    <property type="component" value="Unplaced"/>
</dbReference>
<accession>A0A8C8ZNZ3</accession>
<dbReference type="GO" id="GO:0002250">
    <property type="term" value="P:adaptive immune response"/>
    <property type="evidence" value="ECO:0007669"/>
    <property type="project" value="UniProtKB-KW"/>
</dbReference>
<dbReference type="InterPro" id="IPR013783">
    <property type="entry name" value="Ig-like_fold"/>
</dbReference>
<keyword evidence="13" id="KW-1185">Reference proteome</keyword>
<evidence type="ECO:0000256" key="8">
    <source>
        <dbReference type="ARBA" id="ARBA00023170"/>
    </source>
</evidence>
<evidence type="ECO:0000313" key="13">
    <source>
        <dbReference type="Proteomes" id="UP000694414"/>
    </source>
</evidence>
<dbReference type="AlphaFoldDB" id="A0A8C8ZNZ3"/>
<name>A0A8C8ZNZ3_PROSS</name>
<evidence type="ECO:0000256" key="6">
    <source>
        <dbReference type="ARBA" id="ARBA00023136"/>
    </source>
</evidence>
<dbReference type="InterPro" id="IPR051287">
    <property type="entry name" value="TCR_variable_region"/>
</dbReference>
<keyword evidence="9" id="KW-0393">Immunoglobulin domain</keyword>
<evidence type="ECO:0000259" key="11">
    <source>
        <dbReference type="PROSITE" id="PS50835"/>
    </source>
</evidence>
<feature type="domain" description="Ig-like" evidence="11">
    <location>
        <begin position="2"/>
        <end position="89"/>
    </location>
</feature>
<evidence type="ECO:0000256" key="4">
    <source>
        <dbReference type="ARBA" id="ARBA00022859"/>
    </source>
</evidence>
<evidence type="ECO:0000256" key="7">
    <source>
        <dbReference type="ARBA" id="ARBA00023157"/>
    </source>
</evidence>
<dbReference type="GO" id="GO:0042101">
    <property type="term" value="C:T cell receptor complex"/>
    <property type="evidence" value="ECO:0007669"/>
    <property type="project" value="UniProtKB-KW"/>
</dbReference>
<keyword evidence="3" id="KW-0732">Signal</keyword>
<evidence type="ECO:0000313" key="12">
    <source>
        <dbReference type="Ensembl" id="ENSPSMP00000017733.1"/>
    </source>
</evidence>
<dbReference type="SUPFAM" id="SSF48726">
    <property type="entry name" value="Immunoglobulin"/>
    <property type="match status" value="1"/>
</dbReference>
<dbReference type="Pfam" id="PF07686">
    <property type="entry name" value="V-set"/>
    <property type="match status" value="1"/>
</dbReference>
<evidence type="ECO:0000256" key="5">
    <source>
        <dbReference type="ARBA" id="ARBA00023130"/>
    </source>
</evidence>
<reference evidence="12" key="2">
    <citation type="submission" date="2025-09" db="UniProtKB">
        <authorList>
            <consortium name="Ensembl"/>
        </authorList>
    </citation>
    <scope>IDENTIFICATION</scope>
</reference>
<dbReference type="Gene3D" id="2.60.40.10">
    <property type="entry name" value="Immunoglobulins"/>
    <property type="match status" value="1"/>
</dbReference>
<evidence type="ECO:0000256" key="3">
    <source>
        <dbReference type="ARBA" id="ARBA00022729"/>
    </source>
</evidence>
<protein>
    <submittedName>
        <fullName evidence="12">T cell receptor delta variable 1</fullName>
    </submittedName>
</protein>
<evidence type="ECO:0000256" key="9">
    <source>
        <dbReference type="ARBA" id="ARBA00023319"/>
    </source>
</evidence>
<comment type="subcellular location">
    <subcellularLocation>
        <location evidence="1">Cell membrane</location>
    </subcellularLocation>
</comment>
<reference evidence="12" key="1">
    <citation type="submission" date="2025-08" db="UniProtKB">
        <authorList>
            <consortium name="Ensembl"/>
        </authorList>
    </citation>
    <scope>IDENTIFICATION</scope>
</reference>
<keyword evidence="4" id="KW-0391">Immunity</keyword>
<proteinExistence type="predicted"/>
<dbReference type="FunFam" id="2.60.40.10:FF:000878">
    <property type="entry name" value="T cell receptor alpha variable 38-1"/>
    <property type="match status" value="1"/>
</dbReference>
<dbReference type="PANTHER" id="PTHR19367">
    <property type="entry name" value="T-CELL RECEPTOR ALPHA CHAIN V REGION"/>
    <property type="match status" value="1"/>
</dbReference>